<reference evidence="2 3" key="1">
    <citation type="submission" date="2024-06" db="EMBL/GenBank/DDBJ databases">
        <title>Complete genome of Phlyctema vagabunda strain 19-DSS-EL-015.</title>
        <authorList>
            <person name="Fiorenzani C."/>
        </authorList>
    </citation>
    <scope>NUCLEOTIDE SEQUENCE [LARGE SCALE GENOMIC DNA]</scope>
    <source>
        <strain evidence="2 3">19-DSS-EL-015</strain>
    </source>
</reference>
<evidence type="ECO:0000313" key="3">
    <source>
        <dbReference type="Proteomes" id="UP001629113"/>
    </source>
</evidence>
<dbReference type="Proteomes" id="UP001629113">
    <property type="component" value="Unassembled WGS sequence"/>
</dbReference>
<dbReference type="EMBL" id="JBFCZG010000008">
    <property type="protein sequence ID" value="KAL3419103.1"/>
    <property type="molecule type" value="Genomic_DNA"/>
</dbReference>
<comment type="caution">
    <text evidence="2">The sequence shown here is derived from an EMBL/GenBank/DDBJ whole genome shotgun (WGS) entry which is preliminary data.</text>
</comment>
<feature type="region of interest" description="Disordered" evidence="1">
    <location>
        <begin position="1"/>
        <end position="32"/>
    </location>
</feature>
<organism evidence="2 3">
    <name type="scientific">Phlyctema vagabunda</name>
    <dbReference type="NCBI Taxonomy" id="108571"/>
    <lineage>
        <taxon>Eukaryota</taxon>
        <taxon>Fungi</taxon>
        <taxon>Dikarya</taxon>
        <taxon>Ascomycota</taxon>
        <taxon>Pezizomycotina</taxon>
        <taxon>Leotiomycetes</taxon>
        <taxon>Helotiales</taxon>
        <taxon>Dermateaceae</taxon>
        <taxon>Phlyctema</taxon>
    </lineage>
</organism>
<gene>
    <name evidence="2" type="ORF">PVAG01_09325</name>
</gene>
<accession>A0ABR4P720</accession>
<proteinExistence type="predicted"/>
<sequence length="69" mass="7909">MENEHKDSQASPVAQPWKQWFKPESRTAEPQQRQFVVNARGCQNTKRSEYLLNTGVKRPEEATGHSDPA</sequence>
<feature type="compositionally biased region" description="Basic and acidic residues" evidence="1">
    <location>
        <begin position="57"/>
        <end position="69"/>
    </location>
</feature>
<name>A0ABR4P720_9HELO</name>
<feature type="region of interest" description="Disordered" evidence="1">
    <location>
        <begin position="46"/>
        <end position="69"/>
    </location>
</feature>
<protein>
    <submittedName>
        <fullName evidence="2">Uncharacterized protein</fullName>
    </submittedName>
</protein>
<evidence type="ECO:0000313" key="2">
    <source>
        <dbReference type="EMBL" id="KAL3419103.1"/>
    </source>
</evidence>
<evidence type="ECO:0000256" key="1">
    <source>
        <dbReference type="SAM" id="MobiDB-lite"/>
    </source>
</evidence>
<keyword evidence="3" id="KW-1185">Reference proteome</keyword>